<dbReference type="PROSITE" id="PS50076">
    <property type="entry name" value="DNAJ_2"/>
    <property type="match status" value="1"/>
</dbReference>
<gene>
    <name evidence="4" type="ORF">PDE_09312</name>
</gene>
<name>S8B657_PENO1</name>
<dbReference type="AlphaFoldDB" id="S8B657"/>
<dbReference type="GO" id="GO:0006457">
    <property type="term" value="P:protein folding"/>
    <property type="evidence" value="ECO:0007669"/>
    <property type="project" value="InterPro"/>
</dbReference>
<dbReference type="PANTHER" id="PTHR24078:SF553">
    <property type="entry name" value="DNAJ HOMOLOG SUBFAMILY B MEMBER 5"/>
    <property type="match status" value="1"/>
</dbReference>
<dbReference type="SUPFAM" id="SSF49493">
    <property type="entry name" value="HSP40/DnaJ peptide-binding domain"/>
    <property type="match status" value="2"/>
</dbReference>
<dbReference type="STRING" id="933388.S8B657"/>
<dbReference type="EMBL" id="KB644415">
    <property type="protein sequence ID" value="EPS34348.1"/>
    <property type="molecule type" value="Genomic_DNA"/>
</dbReference>
<dbReference type="PhylomeDB" id="S8B657"/>
<feature type="compositionally biased region" description="Gly residues" evidence="2">
    <location>
        <begin position="84"/>
        <end position="110"/>
    </location>
</feature>
<dbReference type="PRINTS" id="PR00625">
    <property type="entry name" value="JDOMAIN"/>
</dbReference>
<organism evidence="4 5">
    <name type="scientific">Penicillium oxalicum (strain 114-2 / CGMCC 5302)</name>
    <name type="common">Penicillium decumbens</name>
    <dbReference type="NCBI Taxonomy" id="933388"/>
    <lineage>
        <taxon>Eukaryota</taxon>
        <taxon>Fungi</taxon>
        <taxon>Dikarya</taxon>
        <taxon>Ascomycota</taxon>
        <taxon>Pezizomycotina</taxon>
        <taxon>Eurotiomycetes</taxon>
        <taxon>Eurotiomycetidae</taxon>
        <taxon>Eurotiales</taxon>
        <taxon>Aspergillaceae</taxon>
        <taxon>Penicillium</taxon>
    </lineage>
</organism>
<dbReference type="GO" id="GO:0051082">
    <property type="term" value="F:unfolded protein binding"/>
    <property type="evidence" value="ECO:0007669"/>
    <property type="project" value="InterPro"/>
</dbReference>
<dbReference type="FunFam" id="2.60.260.20:FF:000013">
    <property type="entry name" value="DnaJ subfamily B member 11"/>
    <property type="match status" value="1"/>
</dbReference>
<sequence length="375" mass="39798">MVAETKLYDALSIKPSASQDEIKKAYRKAALKYHPDKNKNDPKAAEKFKEVSQAYEVLSDPEKRKVYDQFGLEYLLRGGPAPSPGGGGGGGGAGPGGMPGGFNFGGGMPRGGSRTFHFSTGPGGTNGFSFSNADDIFREFAKSSGGGGGMGGGVPGGFDDDIFSMLGGMGGAGAGGFRSRPTSGGFSSAKANRAPTPEPTVIEKDLPVTLDEVFKGTTKTVNAKSKSFDASGKRTVKDVPLEAVIKPGMRAGTKIKYRNIGDGEEGGRQDMHLIVKYVDHPDFKVERDNLVTTVELSLKEALTGWERIVKTIDGKSIRVSKPGPTQPGHEEHYPGWGMPNSKKPNERGDLVVRVKVNFPKTLSSETKTILKDLLP</sequence>
<keyword evidence="5" id="KW-1185">Reference proteome</keyword>
<dbReference type="FunFam" id="1.10.287.110:FF:000136">
    <property type="entry name" value="DnaJ domain-containing protein Psi"/>
    <property type="match status" value="1"/>
</dbReference>
<dbReference type="InterPro" id="IPR001623">
    <property type="entry name" value="DnaJ_domain"/>
</dbReference>
<dbReference type="CDD" id="cd10747">
    <property type="entry name" value="DnaJ_C"/>
    <property type="match status" value="1"/>
</dbReference>
<evidence type="ECO:0000259" key="3">
    <source>
        <dbReference type="PROSITE" id="PS50076"/>
    </source>
</evidence>
<dbReference type="Proteomes" id="UP000019376">
    <property type="component" value="Unassembled WGS sequence"/>
</dbReference>
<dbReference type="PROSITE" id="PS00636">
    <property type="entry name" value="DNAJ_1"/>
    <property type="match status" value="1"/>
</dbReference>
<dbReference type="Gene3D" id="2.60.260.20">
    <property type="entry name" value="Urease metallochaperone UreE, N-terminal domain"/>
    <property type="match status" value="2"/>
</dbReference>
<evidence type="ECO:0000256" key="1">
    <source>
        <dbReference type="ARBA" id="ARBA00023186"/>
    </source>
</evidence>
<proteinExistence type="predicted"/>
<feature type="region of interest" description="Disordered" evidence="2">
    <location>
        <begin position="174"/>
        <end position="199"/>
    </location>
</feature>
<dbReference type="InterPro" id="IPR018253">
    <property type="entry name" value="DnaJ_domain_CS"/>
</dbReference>
<dbReference type="eggNOG" id="KOG0714">
    <property type="taxonomic scope" value="Eukaryota"/>
</dbReference>
<evidence type="ECO:0000313" key="5">
    <source>
        <dbReference type="Proteomes" id="UP000019376"/>
    </source>
</evidence>
<dbReference type="Pfam" id="PF00226">
    <property type="entry name" value="DnaJ"/>
    <property type="match status" value="1"/>
</dbReference>
<dbReference type="SMART" id="SM00271">
    <property type="entry name" value="DnaJ"/>
    <property type="match status" value="1"/>
</dbReference>
<dbReference type="GO" id="GO:0005829">
    <property type="term" value="C:cytosol"/>
    <property type="evidence" value="ECO:0007669"/>
    <property type="project" value="TreeGrafter"/>
</dbReference>
<feature type="region of interest" description="Disordered" evidence="2">
    <location>
        <begin position="78"/>
        <end position="120"/>
    </location>
</feature>
<dbReference type="CDD" id="cd06257">
    <property type="entry name" value="DnaJ"/>
    <property type="match status" value="1"/>
</dbReference>
<dbReference type="InterPro" id="IPR002939">
    <property type="entry name" value="DnaJ_C"/>
</dbReference>
<keyword evidence="1" id="KW-0143">Chaperone</keyword>
<dbReference type="GO" id="GO:0051087">
    <property type="term" value="F:protein-folding chaperone binding"/>
    <property type="evidence" value="ECO:0007669"/>
    <property type="project" value="TreeGrafter"/>
</dbReference>
<dbReference type="GO" id="GO:0006413">
    <property type="term" value="P:translational initiation"/>
    <property type="evidence" value="ECO:0007669"/>
    <property type="project" value="TreeGrafter"/>
</dbReference>
<dbReference type="InterPro" id="IPR036869">
    <property type="entry name" value="J_dom_sf"/>
</dbReference>
<dbReference type="HOGENOM" id="CLU_017633_0_0_1"/>
<feature type="region of interest" description="Disordered" evidence="2">
    <location>
        <begin position="317"/>
        <end position="342"/>
    </location>
</feature>
<dbReference type="SUPFAM" id="SSF46565">
    <property type="entry name" value="Chaperone J-domain"/>
    <property type="match status" value="1"/>
</dbReference>
<evidence type="ECO:0000313" key="4">
    <source>
        <dbReference type="EMBL" id="EPS34348.1"/>
    </source>
</evidence>
<feature type="compositionally biased region" description="Polar residues" evidence="2">
    <location>
        <begin position="180"/>
        <end position="190"/>
    </location>
</feature>
<dbReference type="InterPro" id="IPR051339">
    <property type="entry name" value="DnaJ_subfamily_B"/>
</dbReference>
<accession>S8B657</accession>
<dbReference type="OrthoDB" id="550424at2759"/>
<dbReference type="Pfam" id="PF01556">
    <property type="entry name" value="DnaJ_C"/>
    <property type="match status" value="1"/>
</dbReference>
<dbReference type="PANTHER" id="PTHR24078">
    <property type="entry name" value="DNAJ HOMOLOG SUBFAMILY C MEMBER"/>
    <property type="match status" value="1"/>
</dbReference>
<feature type="domain" description="J" evidence="3">
    <location>
        <begin position="6"/>
        <end position="71"/>
    </location>
</feature>
<protein>
    <recommendedName>
        <fullName evidence="3">J domain-containing protein</fullName>
    </recommendedName>
</protein>
<dbReference type="InterPro" id="IPR008971">
    <property type="entry name" value="HSP40/DnaJ_pept-bd"/>
</dbReference>
<evidence type="ECO:0000256" key="2">
    <source>
        <dbReference type="SAM" id="MobiDB-lite"/>
    </source>
</evidence>
<dbReference type="Gene3D" id="1.10.287.110">
    <property type="entry name" value="DnaJ domain"/>
    <property type="match status" value="1"/>
</dbReference>
<reference evidence="4 5" key="1">
    <citation type="journal article" date="2013" name="PLoS ONE">
        <title>Genomic and secretomic analyses reveal unique features of the lignocellulolytic enzyme system of Penicillium decumbens.</title>
        <authorList>
            <person name="Liu G."/>
            <person name="Zhang L."/>
            <person name="Wei X."/>
            <person name="Zou G."/>
            <person name="Qin Y."/>
            <person name="Ma L."/>
            <person name="Li J."/>
            <person name="Zheng H."/>
            <person name="Wang S."/>
            <person name="Wang C."/>
            <person name="Xun L."/>
            <person name="Zhao G.-P."/>
            <person name="Zhou Z."/>
            <person name="Qu Y."/>
        </authorList>
    </citation>
    <scope>NUCLEOTIDE SEQUENCE [LARGE SCALE GENOMIC DNA]</scope>
    <source>
        <strain evidence="5">114-2 / CGMCC 5302</strain>
    </source>
</reference>